<dbReference type="AlphaFoldDB" id="A0A1V6NRW6"/>
<evidence type="ECO:0000313" key="2">
    <source>
        <dbReference type="Proteomes" id="UP000191672"/>
    </source>
</evidence>
<protein>
    <submittedName>
        <fullName evidence="1">Uncharacterized protein</fullName>
    </submittedName>
</protein>
<dbReference type="STRING" id="416450.A0A1V6NRW6"/>
<reference evidence="2" key="1">
    <citation type="journal article" date="2017" name="Nat. Microbiol.">
        <title>Global analysis of biosynthetic gene clusters reveals vast potential of secondary metabolite production in Penicillium species.</title>
        <authorList>
            <person name="Nielsen J.C."/>
            <person name="Grijseels S."/>
            <person name="Prigent S."/>
            <person name="Ji B."/>
            <person name="Dainat J."/>
            <person name="Nielsen K.F."/>
            <person name="Frisvad J.C."/>
            <person name="Workman M."/>
            <person name="Nielsen J."/>
        </authorList>
    </citation>
    <scope>NUCLEOTIDE SEQUENCE [LARGE SCALE GENOMIC DNA]</scope>
    <source>
        <strain evidence="2">IBT 31811</strain>
    </source>
</reference>
<dbReference type="Proteomes" id="UP000191672">
    <property type="component" value="Unassembled WGS sequence"/>
</dbReference>
<evidence type="ECO:0000313" key="1">
    <source>
        <dbReference type="EMBL" id="OQD67252.1"/>
    </source>
</evidence>
<comment type="caution">
    <text evidence="1">The sequence shown here is derived from an EMBL/GenBank/DDBJ whole genome shotgun (WGS) entry which is preliminary data.</text>
</comment>
<proteinExistence type="predicted"/>
<keyword evidence="2" id="KW-1185">Reference proteome</keyword>
<name>A0A1V6NRW6_9EURO</name>
<dbReference type="EMBL" id="MDYN01000328">
    <property type="protein sequence ID" value="OQD67252.1"/>
    <property type="molecule type" value="Genomic_DNA"/>
</dbReference>
<accession>A0A1V6NRW6</accession>
<sequence>MAFSTSLLDLPASSIKDRWILDSGSSHSLSTGDGKTSIIGQGTARLYSIDPITRKEKVITLSNVYYAPGFYVNLVSYARLKEKGGHWSEEAGYIEDHNAIPIESTVTDSKYRPIIIIAKIVSRIS</sequence>
<organism evidence="1 2">
    <name type="scientific">Penicillium antarcticum</name>
    <dbReference type="NCBI Taxonomy" id="416450"/>
    <lineage>
        <taxon>Eukaryota</taxon>
        <taxon>Fungi</taxon>
        <taxon>Dikarya</taxon>
        <taxon>Ascomycota</taxon>
        <taxon>Pezizomycotina</taxon>
        <taxon>Eurotiomycetes</taxon>
        <taxon>Eurotiomycetidae</taxon>
        <taxon>Eurotiales</taxon>
        <taxon>Aspergillaceae</taxon>
        <taxon>Penicillium</taxon>
    </lineage>
</organism>
<gene>
    <name evidence="1" type="ORF">PENANT_c328G06624</name>
</gene>